<organism evidence="2 3">
    <name type="scientific">Oldenlandia corymbosa var. corymbosa</name>
    <dbReference type="NCBI Taxonomy" id="529605"/>
    <lineage>
        <taxon>Eukaryota</taxon>
        <taxon>Viridiplantae</taxon>
        <taxon>Streptophyta</taxon>
        <taxon>Embryophyta</taxon>
        <taxon>Tracheophyta</taxon>
        <taxon>Spermatophyta</taxon>
        <taxon>Magnoliopsida</taxon>
        <taxon>eudicotyledons</taxon>
        <taxon>Gunneridae</taxon>
        <taxon>Pentapetalae</taxon>
        <taxon>asterids</taxon>
        <taxon>lamiids</taxon>
        <taxon>Gentianales</taxon>
        <taxon>Rubiaceae</taxon>
        <taxon>Rubioideae</taxon>
        <taxon>Spermacoceae</taxon>
        <taxon>Hedyotis-Oldenlandia complex</taxon>
        <taxon>Oldenlandia</taxon>
    </lineage>
</organism>
<gene>
    <name evidence="2" type="ORF">OLC1_LOCUS11252</name>
</gene>
<evidence type="ECO:0000259" key="1">
    <source>
        <dbReference type="PROSITE" id="PS50004"/>
    </source>
</evidence>
<dbReference type="PANTHER" id="PTHR32246">
    <property type="entry name" value="INGRESSION PROTEIN FIC1"/>
    <property type="match status" value="1"/>
</dbReference>
<dbReference type="InterPro" id="IPR000008">
    <property type="entry name" value="C2_dom"/>
</dbReference>
<dbReference type="SUPFAM" id="SSF49562">
    <property type="entry name" value="C2 domain (Calcium/lipid-binding domain, CaLB)"/>
    <property type="match status" value="1"/>
</dbReference>
<keyword evidence="3" id="KW-1185">Reference proteome</keyword>
<dbReference type="InterPro" id="IPR035892">
    <property type="entry name" value="C2_domain_sf"/>
</dbReference>
<dbReference type="GO" id="GO:0006952">
    <property type="term" value="P:defense response"/>
    <property type="evidence" value="ECO:0007669"/>
    <property type="project" value="InterPro"/>
</dbReference>
<dbReference type="SMART" id="SM00239">
    <property type="entry name" value="C2"/>
    <property type="match status" value="1"/>
</dbReference>
<dbReference type="PROSITE" id="PS50004">
    <property type="entry name" value="C2"/>
    <property type="match status" value="1"/>
</dbReference>
<feature type="domain" description="C2" evidence="1">
    <location>
        <begin position="1"/>
        <end position="111"/>
    </location>
</feature>
<dbReference type="InterPro" id="IPR044750">
    <property type="entry name" value="C2_SRC2/BAP"/>
</dbReference>
<dbReference type="CDD" id="cd04051">
    <property type="entry name" value="C2_SRC2_like"/>
    <property type="match status" value="1"/>
</dbReference>
<dbReference type="AlphaFoldDB" id="A0AAV1D519"/>
<protein>
    <submittedName>
        <fullName evidence="2">OLC1v1039119C1</fullName>
    </submittedName>
</protein>
<dbReference type="EMBL" id="OX459121">
    <property type="protein sequence ID" value="CAI9101727.1"/>
    <property type="molecule type" value="Genomic_DNA"/>
</dbReference>
<dbReference type="Proteomes" id="UP001161247">
    <property type="component" value="Chromosome 4"/>
</dbReference>
<proteinExistence type="predicted"/>
<dbReference type="Gene3D" id="2.60.40.150">
    <property type="entry name" value="C2 domain"/>
    <property type="match status" value="1"/>
</dbReference>
<name>A0AAV1D519_OLDCO</name>
<reference evidence="2" key="1">
    <citation type="submission" date="2023-03" db="EMBL/GenBank/DDBJ databases">
        <authorList>
            <person name="Julca I."/>
        </authorList>
    </citation>
    <scope>NUCLEOTIDE SEQUENCE</scope>
</reference>
<evidence type="ECO:0000313" key="2">
    <source>
        <dbReference type="EMBL" id="CAI9101727.1"/>
    </source>
</evidence>
<evidence type="ECO:0000313" key="3">
    <source>
        <dbReference type="Proteomes" id="UP001161247"/>
    </source>
</evidence>
<dbReference type="Pfam" id="PF00168">
    <property type="entry name" value="C2"/>
    <property type="match status" value="1"/>
</dbReference>
<sequence>MKNSDSRVLEVRVISAEDLSVNRRQPLKKNAFVVIKSEAQKIEAATTVDKDGGSYPSWDEKFSVDMPMHSRYLTAEVRCRGGAGGDRLIGSAKIPVTDFLGGLVPENYLHFLSYRLWDYNGERNGIINLSVRVVKGSPAAKVGFNAGGASCSSTQPWAGVPVADKVSSGGTVTGIPVW</sequence>
<accession>A0AAV1D519</accession>
<dbReference type="PANTHER" id="PTHR32246:SF17">
    <property type="entry name" value="BON1-ASSOCIATED PROTEIN 2"/>
    <property type="match status" value="1"/>
</dbReference>